<sequence length="47" mass="5243">MISHTNNKVSEVHGVLGAPALLVIDHSVRNCIKTFGSIFNCRKYLKM</sequence>
<dbReference type="Proteomes" id="UP000268014">
    <property type="component" value="Unassembled WGS sequence"/>
</dbReference>
<name>A0A0N4W2P9_HAEPC</name>
<keyword evidence="2" id="KW-1185">Reference proteome</keyword>
<evidence type="ECO:0000313" key="2">
    <source>
        <dbReference type="Proteomes" id="UP000268014"/>
    </source>
</evidence>
<reference evidence="3" key="1">
    <citation type="submission" date="2017-02" db="UniProtKB">
        <authorList>
            <consortium name="WormBaseParasite"/>
        </authorList>
    </citation>
    <scope>IDENTIFICATION</scope>
</reference>
<reference evidence="1 2" key="2">
    <citation type="submission" date="2018-11" db="EMBL/GenBank/DDBJ databases">
        <authorList>
            <consortium name="Pathogen Informatics"/>
        </authorList>
    </citation>
    <scope>NUCLEOTIDE SEQUENCE [LARGE SCALE GENOMIC DNA]</scope>
    <source>
        <strain evidence="1 2">MHpl1</strain>
    </source>
</reference>
<evidence type="ECO:0000313" key="3">
    <source>
        <dbReference type="WBParaSite" id="HPLM_0000401701-mRNA-1"/>
    </source>
</evidence>
<proteinExistence type="predicted"/>
<organism evidence="3">
    <name type="scientific">Haemonchus placei</name>
    <name type="common">Barber's pole worm</name>
    <dbReference type="NCBI Taxonomy" id="6290"/>
    <lineage>
        <taxon>Eukaryota</taxon>
        <taxon>Metazoa</taxon>
        <taxon>Ecdysozoa</taxon>
        <taxon>Nematoda</taxon>
        <taxon>Chromadorea</taxon>
        <taxon>Rhabditida</taxon>
        <taxon>Rhabditina</taxon>
        <taxon>Rhabditomorpha</taxon>
        <taxon>Strongyloidea</taxon>
        <taxon>Trichostrongylidae</taxon>
        <taxon>Haemonchus</taxon>
    </lineage>
</organism>
<protein>
    <submittedName>
        <fullName evidence="3">Thioredoxin-like_fold domain-containing protein</fullName>
    </submittedName>
</protein>
<dbReference type="AlphaFoldDB" id="A0A0N4W2P9"/>
<dbReference type="EMBL" id="UZAF01016164">
    <property type="protein sequence ID" value="VDO22183.1"/>
    <property type="molecule type" value="Genomic_DNA"/>
</dbReference>
<dbReference type="WBParaSite" id="HPLM_0000401701-mRNA-1">
    <property type="protein sequence ID" value="HPLM_0000401701-mRNA-1"/>
    <property type="gene ID" value="HPLM_0000401701"/>
</dbReference>
<accession>A0A0N4W2P9</accession>
<gene>
    <name evidence="1" type="ORF">HPLM_LOCUS4009</name>
</gene>
<evidence type="ECO:0000313" key="1">
    <source>
        <dbReference type="EMBL" id="VDO22183.1"/>
    </source>
</evidence>